<proteinExistence type="predicted"/>
<dbReference type="EMBL" id="FNVA01000009">
    <property type="protein sequence ID" value="SEG69481.1"/>
    <property type="molecule type" value="Genomic_DNA"/>
</dbReference>
<protein>
    <submittedName>
        <fullName evidence="2">Uncharacterized protein</fullName>
    </submittedName>
</protein>
<organism evidence="2 3">
    <name type="scientific">Bryocella elongata</name>
    <dbReference type="NCBI Taxonomy" id="863522"/>
    <lineage>
        <taxon>Bacteria</taxon>
        <taxon>Pseudomonadati</taxon>
        <taxon>Acidobacteriota</taxon>
        <taxon>Terriglobia</taxon>
        <taxon>Terriglobales</taxon>
        <taxon>Acidobacteriaceae</taxon>
        <taxon>Bryocella</taxon>
    </lineage>
</organism>
<reference evidence="2 3" key="1">
    <citation type="submission" date="2016-10" db="EMBL/GenBank/DDBJ databases">
        <authorList>
            <person name="de Groot N.N."/>
        </authorList>
    </citation>
    <scope>NUCLEOTIDE SEQUENCE [LARGE SCALE GENOMIC DNA]</scope>
    <source>
        <strain evidence="2 3">DSM 22489</strain>
    </source>
</reference>
<name>A0A1H6C936_9BACT</name>
<evidence type="ECO:0000313" key="3">
    <source>
        <dbReference type="Proteomes" id="UP000236728"/>
    </source>
</evidence>
<accession>A0A1H6C936</accession>
<keyword evidence="3" id="KW-1185">Reference proteome</keyword>
<dbReference type="Proteomes" id="UP000236728">
    <property type="component" value="Unassembled WGS sequence"/>
</dbReference>
<feature type="region of interest" description="Disordered" evidence="1">
    <location>
        <begin position="28"/>
        <end position="68"/>
    </location>
</feature>
<dbReference type="AlphaFoldDB" id="A0A1H6C936"/>
<dbReference type="RefSeq" id="WP_146072266.1">
    <property type="nucleotide sequence ID" value="NZ_FNVA01000009.1"/>
</dbReference>
<evidence type="ECO:0000256" key="1">
    <source>
        <dbReference type="SAM" id="MobiDB-lite"/>
    </source>
</evidence>
<evidence type="ECO:0000313" key="2">
    <source>
        <dbReference type="EMBL" id="SEG69481.1"/>
    </source>
</evidence>
<sequence>MHTVLVIGVFAAMVLAPCVIASYSNFSLQGVTPEKPGKKAEPELVEAPVRTQHVASSPLEDPSATRTR</sequence>
<gene>
    <name evidence="2" type="ORF">SAMN05421819_4352</name>
</gene>